<keyword evidence="2" id="KW-0808">Transferase</keyword>
<dbReference type="GO" id="GO:0003676">
    <property type="term" value="F:nucleic acid binding"/>
    <property type="evidence" value="ECO:0007669"/>
    <property type="project" value="InterPro"/>
</dbReference>
<dbReference type="NCBIfam" id="NF005822">
    <property type="entry name" value="PRK07708.1"/>
    <property type="match status" value="1"/>
</dbReference>
<dbReference type="InterPro" id="IPR002156">
    <property type="entry name" value="RNaseH_domain"/>
</dbReference>
<dbReference type="CDD" id="cd09279">
    <property type="entry name" value="RNase_HI_like"/>
    <property type="match status" value="1"/>
</dbReference>
<name>A0A5D4KH11_9BACI</name>
<organism evidence="2 3">
    <name type="scientific">Rossellomorea vietnamensis</name>
    <dbReference type="NCBI Taxonomy" id="218284"/>
    <lineage>
        <taxon>Bacteria</taxon>
        <taxon>Bacillati</taxon>
        <taxon>Bacillota</taxon>
        <taxon>Bacilli</taxon>
        <taxon>Bacillales</taxon>
        <taxon>Bacillaceae</taxon>
        <taxon>Rossellomorea</taxon>
    </lineage>
</organism>
<gene>
    <name evidence="2" type="ORF">FZC79_06530</name>
</gene>
<protein>
    <submittedName>
        <fullName evidence="2">Reverse transcriptase-like protein</fullName>
    </submittedName>
</protein>
<dbReference type="PROSITE" id="PS50879">
    <property type="entry name" value="RNASE_H_1"/>
    <property type="match status" value="1"/>
</dbReference>
<evidence type="ECO:0000313" key="2">
    <source>
        <dbReference type="EMBL" id="TYR76532.1"/>
    </source>
</evidence>
<keyword evidence="2" id="KW-0548">Nucleotidyltransferase</keyword>
<dbReference type="SUPFAM" id="SSF53098">
    <property type="entry name" value="Ribonuclease H-like"/>
    <property type="match status" value="1"/>
</dbReference>
<dbReference type="Pfam" id="PF13456">
    <property type="entry name" value="RVT_3"/>
    <property type="match status" value="1"/>
</dbReference>
<dbReference type="GO" id="GO:0003964">
    <property type="term" value="F:RNA-directed DNA polymerase activity"/>
    <property type="evidence" value="ECO:0007669"/>
    <property type="project" value="UniProtKB-KW"/>
</dbReference>
<dbReference type="AlphaFoldDB" id="A0A5D4KH11"/>
<feature type="domain" description="RNase H type-1" evidence="1">
    <location>
        <begin position="70"/>
        <end position="207"/>
    </location>
</feature>
<dbReference type="GO" id="GO:0004523">
    <property type="term" value="F:RNA-DNA hybrid ribonuclease activity"/>
    <property type="evidence" value="ECO:0007669"/>
    <property type="project" value="InterPro"/>
</dbReference>
<dbReference type="PANTHER" id="PTHR46387:SF2">
    <property type="entry name" value="RIBONUCLEASE HI"/>
    <property type="match status" value="1"/>
</dbReference>
<proteinExistence type="predicted"/>
<sequence>MKMKVIWNYNGKIPEKITFESDWMNRKFVDYLIEDLMRTGRAKNIIIRDEMENEWSRKEFLKLNEELEQEPEDITVYFDGGYDKENALAGLGMVIYYQKGGEDFRIRKNEKLLEIDNNNEAEYAALYSCMGLLEELGVHHVPCVIKGDSQVVLKQLEGEWPCYEESLNNWLDRIETKIKSLGIRPVYEAIGRKENKEADHLANQALQDTFIHSHSKY</sequence>
<accession>A0A5D4KH11</accession>
<dbReference type="Proteomes" id="UP000323317">
    <property type="component" value="Unassembled WGS sequence"/>
</dbReference>
<comment type="caution">
    <text evidence="2">The sequence shown here is derived from an EMBL/GenBank/DDBJ whole genome shotgun (WGS) entry which is preliminary data.</text>
</comment>
<reference evidence="2 3" key="1">
    <citation type="submission" date="2019-08" db="EMBL/GenBank/DDBJ databases">
        <title>Bacillus genomes from the desert of Cuatro Cienegas, Coahuila.</title>
        <authorList>
            <person name="Olmedo-Alvarez G."/>
        </authorList>
    </citation>
    <scope>NUCLEOTIDE SEQUENCE [LARGE SCALE GENOMIC DNA]</scope>
    <source>
        <strain evidence="2 3">CH40_1T</strain>
    </source>
</reference>
<keyword evidence="2" id="KW-0695">RNA-directed DNA polymerase</keyword>
<dbReference type="Gene3D" id="3.30.420.10">
    <property type="entry name" value="Ribonuclease H-like superfamily/Ribonuclease H"/>
    <property type="match status" value="1"/>
</dbReference>
<dbReference type="RefSeq" id="WP_148946017.1">
    <property type="nucleotide sequence ID" value="NZ_VTEH01000003.1"/>
</dbReference>
<dbReference type="InterPro" id="IPR036397">
    <property type="entry name" value="RNaseH_sf"/>
</dbReference>
<dbReference type="EMBL" id="VTEH01000003">
    <property type="protein sequence ID" value="TYR76532.1"/>
    <property type="molecule type" value="Genomic_DNA"/>
</dbReference>
<evidence type="ECO:0000259" key="1">
    <source>
        <dbReference type="PROSITE" id="PS50879"/>
    </source>
</evidence>
<evidence type="ECO:0000313" key="3">
    <source>
        <dbReference type="Proteomes" id="UP000323317"/>
    </source>
</evidence>
<dbReference type="InterPro" id="IPR012337">
    <property type="entry name" value="RNaseH-like_sf"/>
</dbReference>
<dbReference type="PANTHER" id="PTHR46387">
    <property type="entry name" value="POLYNUCLEOTIDYL TRANSFERASE, RIBONUCLEASE H-LIKE SUPERFAMILY PROTEIN"/>
    <property type="match status" value="1"/>
</dbReference>